<protein>
    <submittedName>
        <fullName evidence="1">Uncharacterized protein</fullName>
    </submittedName>
</protein>
<organism evidence="1">
    <name type="scientific">Anguilla anguilla</name>
    <name type="common">European freshwater eel</name>
    <name type="synonym">Muraena anguilla</name>
    <dbReference type="NCBI Taxonomy" id="7936"/>
    <lineage>
        <taxon>Eukaryota</taxon>
        <taxon>Metazoa</taxon>
        <taxon>Chordata</taxon>
        <taxon>Craniata</taxon>
        <taxon>Vertebrata</taxon>
        <taxon>Euteleostomi</taxon>
        <taxon>Actinopterygii</taxon>
        <taxon>Neopterygii</taxon>
        <taxon>Teleostei</taxon>
        <taxon>Anguilliformes</taxon>
        <taxon>Anguillidae</taxon>
        <taxon>Anguilla</taxon>
    </lineage>
</organism>
<reference evidence="1" key="1">
    <citation type="submission" date="2014-11" db="EMBL/GenBank/DDBJ databases">
        <authorList>
            <person name="Amaro Gonzalez C."/>
        </authorList>
    </citation>
    <scope>NUCLEOTIDE SEQUENCE</scope>
</reference>
<accession>A0A0E9QGW9</accession>
<sequence>MRGTLTNAKKLCSSDNLRSDIREGRQFYQ</sequence>
<dbReference type="EMBL" id="GBXM01093234">
    <property type="protein sequence ID" value="JAH15343.1"/>
    <property type="molecule type" value="Transcribed_RNA"/>
</dbReference>
<evidence type="ECO:0000313" key="1">
    <source>
        <dbReference type="EMBL" id="JAH15343.1"/>
    </source>
</evidence>
<name>A0A0E9QGW9_ANGAN</name>
<reference evidence="1" key="2">
    <citation type="journal article" date="2015" name="Fish Shellfish Immunol.">
        <title>Early steps in the European eel (Anguilla anguilla)-Vibrio vulnificus interaction in the gills: Role of the RtxA13 toxin.</title>
        <authorList>
            <person name="Callol A."/>
            <person name="Pajuelo D."/>
            <person name="Ebbesson L."/>
            <person name="Teles M."/>
            <person name="MacKenzie S."/>
            <person name="Amaro C."/>
        </authorList>
    </citation>
    <scope>NUCLEOTIDE SEQUENCE</scope>
</reference>
<proteinExistence type="predicted"/>
<dbReference type="AlphaFoldDB" id="A0A0E9QGW9"/>